<dbReference type="STRING" id="13333.W1P3R8"/>
<proteinExistence type="predicted"/>
<name>W1P3R8_AMBTC</name>
<evidence type="ECO:0000313" key="2">
    <source>
        <dbReference type="EMBL" id="ERN01605.1"/>
    </source>
</evidence>
<dbReference type="EMBL" id="KI394757">
    <property type="protein sequence ID" value="ERN01605.1"/>
    <property type="molecule type" value="Genomic_DNA"/>
</dbReference>
<evidence type="ECO:0000313" key="3">
    <source>
        <dbReference type="Proteomes" id="UP000017836"/>
    </source>
</evidence>
<dbReference type="Proteomes" id="UP000017836">
    <property type="component" value="Unassembled WGS sequence"/>
</dbReference>
<gene>
    <name evidence="2" type="ORF">AMTR_s00090p00035010</name>
</gene>
<dbReference type="AlphaFoldDB" id="W1P3R8"/>
<sequence>MAEDAILGFLHSNEEISDSDRFAESLGVDHDFLVNVIKSLHGFKLVDAEDIKREKWVLTDEGKSYTVAGSPEVQSFFAIPP</sequence>
<dbReference type="Gene3D" id="1.10.10.2320">
    <property type="match status" value="1"/>
</dbReference>
<dbReference type="OMA" id="LEVMITM"/>
<accession>W1P3R8</accession>
<reference evidence="3" key="1">
    <citation type="journal article" date="2013" name="Science">
        <title>The Amborella genome and the evolution of flowering plants.</title>
        <authorList>
            <consortium name="Amborella Genome Project"/>
        </authorList>
    </citation>
    <scope>NUCLEOTIDE SEQUENCE [LARGE SCALE GENOMIC DNA]</scope>
</reference>
<dbReference type="Gene3D" id="3.30.1370.240">
    <property type="match status" value="1"/>
</dbReference>
<dbReference type="eggNOG" id="KOG2784">
    <property type="taxonomic scope" value="Eukaryota"/>
</dbReference>
<dbReference type="InterPro" id="IPR040724">
    <property type="entry name" value="PheRS_DBD1"/>
</dbReference>
<dbReference type="Gramene" id="ERN01605">
    <property type="protein sequence ID" value="ERN01605"/>
    <property type="gene ID" value="AMTR_s00090p00035010"/>
</dbReference>
<evidence type="ECO:0000259" key="1">
    <source>
        <dbReference type="Pfam" id="PF18552"/>
    </source>
</evidence>
<dbReference type="Gene3D" id="1.10.10.2330">
    <property type="match status" value="1"/>
</dbReference>
<keyword evidence="3" id="KW-1185">Reference proteome</keyword>
<protein>
    <recommendedName>
        <fullName evidence="1">PheRS DNA binding domain-containing protein</fullName>
    </recommendedName>
</protein>
<feature type="domain" description="PheRS DNA binding" evidence="1">
    <location>
        <begin position="4"/>
        <end position="56"/>
    </location>
</feature>
<dbReference type="Pfam" id="PF18552">
    <property type="entry name" value="PheRS_DBD1"/>
    <property type="match status" value="1"/>
</dbReference>
<organism evidence="2 3">
    <name type="scientific">Amborella trichopoda</name>
    <dbReference type="NCBI Taxonomy" id="13333"/>
    <lineage>
        <taxon>Eukaryota</taxon>
        <taxon>Viridiplantae</taxon>
        <taxon>Streptophyta</taxon>
        <taxon>Embryophyta</taxon>
        <taxon>Tracheophyta</taxon>
        <taxon>Spermatophyta</taxon>
        <taxon>Magnoliopsida</taxon>
        <taxon>Amborellales</taxon>
        <taxon>Amborellaceae</taxon>
        <taxon>Amborella</taxon>
    </lineage>
</organism>
<dbReference type="HOGENOM" id="CLU_168592_0_0_1"/>